<protein>
    <submittedName>
        <fullName evidence="1">Uncharacterized protein</fullName>
    </submittedName>
</protein>
<keyword evidence="2" id="KW-1185">Reference proteome</keyword>
<comment type="caution">
    <text evidence="1">The sequence shown here is derived from an EMBL/GenBank/DDBJ whole genome shotgun (WGS) entry which is preliminary data.</text>
</comment>
<dbReference type="AlphaFoldDB" id="A0A448XNZ1"/>
<gene>
    <name evidence="1" type="ORF">PXEA_LOCUS34804</name>
</gene>
<organism evidence="1 2">
    <name type="scientific">Protopolystoma xenopodis</name>
    <dbReference type="NCBI Taxonomy" id="117903"/>
    <lineage>
        <taxon>Eukaryota</taxon>
        <taxon>Metazoa</taxon>
        <taxon>Spiralia</taxon>
        <taxon>Lophotrochozoa</taxon>
        <taxon>Platyhelminthes</taxon>
        <taxon>Monogenea</taxon>
        <taxon>Polyopisthocotylea</taxon>
        <taxon>Polystomatidea</taxon>
        <taxon>Polystomatidae</taxon>
        <taxon>Protopolystoma</taxon>
    </lineage>
</organism>
<dbReference type="Proteomes" id="UP000784294">
    <property type="component" value="Unassembled WGS sequence"/>
</dbReference>
<sequence>MGLGQFLSCLVDLISPERSTMPSESVQFFALEETLPRSNARFVDSSVVSKVAPLFNVMATDEAKEALKNHSSTVSLTGAEDPVLAALHVWRGTRDFFDDSLVPSTYMTPDTRTIYTLLQVPDAEKGE</sequence>
<dbReference type="EMBL" id="CAAALY010269001">
    <property type="protein sequence ID" value="VEL41364.1"/>
    <property type="molecule type" value="Genomic_DNA"/>
</dbReference>
<reference evidence="1" key="1">
    <citation type="submission" date="2018-11" db="EMBL/GenBank/DDBJ databases">
        <authorList>
            <consortium name="Pathogen Informatics"/>
        </authorList>
    </citation>
    <scope>NUCLEOTIDE SEQUENCE</scope>
</reference>
<proteinExistence type="predicted"/>
<evidence type="ECO:0000313" key="1">
    <source>
        <dbReference type="EMBL" id="VEL41364.1"/>
    </source>
</evidence>
<accession>A0A448XNZ1</accession>
<evidence type="ECO:0000313" key="2">
    <source>
        <dbReference type="Proteomes" id="UP000784294"/>
    </source>
</evidence>
<name>A0A448XNZ1_9PLAT</name>